<dbReference type="GO" id="GO:0005886">
    <property type="term" value="C:plasma membrane"/>
    <property type="evidence" value="ECO:0007669"/>
    <property type="project" value="TreeGrafter"/>
</dbReference>
<evidence type="ECO:0000256" key="4">
    <source>
        <dbReference type="ARBA" id="ARBA00022448"/>
    </source>
</evidence>
<dbReference type="PANTHER" id="PTHR42865">
    <property type="entry name" value="PROTON/GLUTAMATE-ASPARTATE SYMPORTER"/>
    <property type="match status" value="1"/>
</dbReference>
<comment type="similarity">
    <text evidence="2">Belongs to the dicarboxylate/amino acid:cation symporter (DAACS) (TC 2.A.23) family.</text>
</comment>
<organism evidence="11 12">
    <name type="scientific">Spiroplasma cantharicola</name>
    <dbReference type="NCBI Taxonomy" id="362837"/>
    <lineage>
        <taxon>Bacteria</taxon>
        <taxon>Bacillati</taxon>
        <taxon>Mycoplasmatota</taxon>
        <taxon>Mollicutes</taxon>
        <taxon>Entomoplasmatales</taxon>
        <taxon>Spiroplasmataceae</taxon>
        <taxon>Spiroplasma</taxon>
    </lineage>
</organism>
<protein>
    <recommendedName>
        <fullName evidence="3">L-cystine uptake protein TcyP</fullName>
    </recommendedName>
    <alternativeName>
        <fullName evidence="8">Transporter of cystine TcyP</fullName>
    </alternativeName>
</protein>
<dbReference type="SUPFAM" id="SSF118215">
    <property type="entry name" value="Proton glutamate symport protein"/>
    <property type="match status" value="1"/>
</dbReference>
<evidence type="ECO:0000256" key="5">
    <source>
        <dbReference type="ARBA" id="ARBA00022692"/>
    </source>
</evidence>
<evidence type="ECO:0000256" key="2">
    <source>
        <dbReference type="ARBA" id="ARBA00006148"/>
    </source>
</evidence>
<reference evidence="11 12" key="1">
    <citation type="journal article" date="2015" name="Genome Announc.">
        <title>Complete Genome Sequence of Spiroplasma cantharicola CC-1T (DSM 21588), a Bacterium Isolated from Soldier Beetle (Cantharis carolinus).</title>
        <authorList>
            <person name="Lo W.S."/>
            <person name="Liu P.Y."/>
            <person name="Kuo C.H."/>
        </authorList>
    </citation>
    <scope>NUCLEOTIDE SEQUENCE [LARGE SCALE GENOMIC DNA]</scope>
    <source>
        <strain evidence="11 12">CC-1</strain>
    </source>
</reference>
<gene>
    <name evidence="11" type="ORF">SCANT_v1c02790</name>
</gene>
<evidence type="ECO:0000256" key="1">
    <source>
        <dbReference type="ARBA" id="ARBA00004141"/>
    </source>
</evidence>
<evidence type="ECO:0000256" key="10">
    <source>
        <dbReference type="SAM" id="Phobius"/>
    </source>
</evidence>
<dbReference type="Proteomes" id="UP000063919">
    <property type="component" value="Chromosome"/>
</dbReference>
<evidence type="ECO:0000256" key="6">
    <source>
        <dbReference type="ARBA" id="ARBA00022989"/>
    </source>
</evidence>
<keyword evidence="6 10" id="KW-1133">Transmembrane helix</keyword>
<evidence type="ECO:0000256" key="9">
    <source>
        <dbReference type="SAM" id="Coils"/>
    </source>
</evidence>
<dbReference type="EMBL" id="CP012622">
    <property type="protein sequence ID" value="ALD66189.1"/>
    <property type="molecule type" value="Genomic_DNA"/>
</dbReference>
<sequence>MLFLAEEEKGHNLLRDFVAISTWQSLVAISIFISLQVGLWFFLKKYKFAFMYRVILGMAIGLIFGIVLQSIIGFPDSDSFEEISKPWNELYWIYELNIWASFFKNIFINGVYLLTVPIVFIAIFKITSKPGETGLGRITAKGIALLLFNVAVMFTITFFIGLLVKVGQGFELTSDSSVTGKDNVPLPQIIWEYIPNNIIGALAKNTIIPVMVVGALAGGSVKILSKRKHVEMEAIRKAMDTGWDVMMSILMTFMKIMPLAVMSMITVSITSRPIGALVSIGKIIGVGYLGVAIALALLTLEIFLSGIKVGAWWKNAWKPLIQGFSTQSSNASLPIAMETLTQDMKVNGRSANTIQPISTTMGLIACAGVQSGLATSILWTGTSSGSAVHDMGLFTFFIMALFVTVIASLGIAGVPGTATVVTVGVLGGIGFGGYAGSVLQLIAPLDGLFDMGRTGANVVGGVAVATIVAKSEGLIEEGSNLLNERGIHSQQRILESKNLKDEHTKILISLNSTSMKELKNKDLTKEDKEKIKLKLKEDLKKEKQVYKEKKIIFKDKNNKKGDKK</sequence>
<dbReference type="InterPro" id="IPR001991">
    <property type="entry name" value="Na-dicarboxylate_symporter"/>
</dbReference>
<dbReference type="Gene3D" id="1.10.3860.10">
    <property type="entry name" value="Sodium:dicarboxylate symporter"/>
    <property type="match status" value="1"/>
</dbReference>
<evidence type="ECO:0000256" key="7">
    <source>
        <dbReference type="ARBA" id="ARBA00023136"/>
    </source>
</evidence>
<feature type="transmembrane region" description="Helical" evidence="10">
    <location>
        <begin position="20"/>
        <end position="43"/>
    </location>
</feature>
<dbReference type="GO" id="GO:0015293">
    <property type="term" value="F:symporter activity"/>
    <property type="evidence" value="ECO:0007669"/>
    <property type="project" value="InterPro"/>
</dbReference>
<dbReference type="GO" id="GO:0015184">
    <property type="term" value="F:L-cystine transmembrane transporter activity"/>
    <property type="evidence" value="ECO:0007669"/>
    <property type="project" value="TreeGrafter"/>
</dbReference>
<dbReference type="PATRIC" id="fig|362837.3.peg.280"/>
<keyword evidence="9" id="KW-0175">Coiled coil</keyword>
<dbReference type="OrthoDB" id="9768885at2"/>
<feature type="transmembrane region" description="Helical" evidence="10">
    <location>
        <begin position="420"/>
        <end position="443"/>
    </location>
</feature>
<keyword evidence="12" id="KW-1185">Reference proteome</keyword>
<dbReference type="KEGG" id="scj:SCANT_v1c02790"/>
<keyword evidence="5 10" id="KW-0812">Transmembrane</keyword>
<feature type="transmembrane region" description="Helical" evidence="10">
    <location>
        <begin position="106"/>
        <end position="124"/>
    </location>
</feature>
<dbReference type="RefSeq" id="WP_083434192.1">
    <property type="nucleotide sequence ID" value="NZ_CP012622.1"/>
</dbReference>
<keyword evidence="4" id="KW-0813">Transport</keyword>
<dbReference type="InterPro" id="IPR036458">
    <property type="entry name" value="Na:dicarbo_symporter_sf"/>
</dbReference>
<comment type="subcellular location">
    <subcellularLocation>
        <location evidence="1">Membrane</location>
        <topology evidence="1">Multi-pass membrane protein</topology>
    </subcellularLocation>
</comment>
<feature type="transmembrane region" description="Helical" evidence="10">
    <location>
        <begin position="245"/>
        <end position="271"/>
    </location>
</feature>
<feature type="transmembrane region" description="Helical" evidence="10">
    <location>
        <begin position="283"/>
        <end position="304"/>
    </location>
</feature>
<feature type="transmembrane region" description="Helical" evidence="10">
    <location>
        <begin position="145"/>
        <end position="164"/>
    </location>
</feature>
<dbReference type="STRING" id="362837.SCANT_v1c02790"/>
<feature type="transmembrane region" description="Helical" evidence="10">
    <location>
        <begin position="206"/>
        <end position="224"/>
    </location>
</feature>
<feature type="transmembrane region" description="Helical" evidence="10">
    <location>
        <begin position="393"/>
        <end position="414"/>
    </location>
</feature>
<dbReference type="PANTHER" id="PTHR42865:SF5">
    <property type="entry name" value="L-CYSTINE TRANSPORTER TCYP"/>
    <property type="match status" value="1"/>
</dbReference>
<evidence type="ECO:0000256" key="8">
    <source>
        <dbReference type="ARBA" id="ARBA00031293"/>
    </source>
</evidence>
<evidence type="ECO:0000256" key="3">
    <source>
        <dbReference type="ARBA" id="ARBA00022031"/>
    </source>
</evidence>
<dbReference type="AlphaFoldDB" id="A0A0M5KEE0"/>
<name>A0A0M5KEE0_9MOLU</name>
<keyword evidence="7 10" id="KW-0472">Membrane</keyword>
<feature type="coiled-coil region" evidence="9">
    <location>
        <begin position="525"/>
        <end position="556"/>
    </location>
</feature>
<feature type="transmembrane region" description="Helical" evidence="10">
    <location>
        <begin position="50"/>
        <end position="72"/>
    </location>
</feature>
<evidence type="ECO:0000313" key="11">
    <source>
        <dbReference type="EMBL" id="ALD66189.1"/>
    </source>
</evidence>
<proteinExistence type="inferred from homology"/>
<dbReference type="Pfam" id="PF00375">
    <property type="entry name" value="SDF"/>
    <property type="match status" value="1"/>
</dbReference>
<accession>A0A0M5KEE0</accession>
<evidence type="ECO:0000313" key="12">
    <source>
        <dbReference type="Proteomes" id="UP000063919"/>
    </source>
</evidence>